<name>A0A3M6TIV1_POCDA</name>
<comment type="caution">
    <text evidence="1">The sequence shown here is derived from an EMBL/GenBank/DDBJ whole genome shotgun (WGS) entry which is preliminary data.</text>
</comment>
<feature type="non-terminal residue" evidence="1">
    <location>
        <position position="1"/>
    </location>
</feature>
<sequence length="206" mass="23824">YKIPKDAKITPSETSFSFNKELSSQLHKVKECLSLNIYETVDRKVKVMEEPENKTSVRCVRLRHFYLARNVKLQELVSVATPMTCQQVYLVTVKQMTYHTLAIMATKKSNTSEQDSDSETTFEGYLHLLSTVKTTKILEKTTLTVISKLLKMKKSDDAYPQYKIPKDAKITPTETSFSFNKELSSQLHKVRECFSLNIYETVDRKF</sequence>
<evidence type="ECO:0000313" key="1">
    <source>
        <dbReference type="EMBL" id="RMX41352.1"/>
    </source>
</evidence>
<reference evidence="1 2" key="1">
    <citation type="journal article" date="2018" name="Sci. Rep.">
        <title>Comparative analysis of the Pocillopora damicornis genome highlights role of immune system in coral evolution.</title>
        <authorList>
            <person name="Cunning R."/>
            <person name="Bay R.A."/>
            <person name="Gillette P."/>
            <person name="Baker A.C."/>
            <person name="Traylor-Knowles N."/>
        </authorList>
    </citation>
    <scope>NUCLEOTIDE SEQUENCE [LARGE SCALE GENOMIC DNA]</scope>
    <source>
        <strain evidence="1">RSMAS</strain>
        <tissue evidence="1">Whole animal</tissue>
    </source>
</reference>
<keyword evidence="2" id="KW-1185">Reference proteome</keyword>
<evidence type="ECO:0000313" key="2">
    <source>
        <dbReference type="Proteomes" id="UP000275408"/>
    </source>
</evidence>
<organism evidence="1 2">
    <name type="scientific">Pocillopora damicornis</name>
    <name type="common">Cauliflower coral</name>
    <name type="synonym">Millepora damicornis</name>
    <dbReference type="NCBI Taxonomy" id="46731"/>
    <lineage>
        <taxon>Eukaryota</taxon>
        <taxon>Metazoa</taxon>
        <taxon>Cnidaria</taxon>
        <taxon>Anthozoa</taxon>
        <taxon>Hexacorallia</taxon>
        <taxon>Scleractinia</taxon>
        <taxon>Astrocoeniina</taxon>
        <taxon>Pocilloporidae</taxon>
        <taxon>Pocillopora</taxon>
    </lineage>
</organism>
<protein>
    <submittedName>
        <fullName evidence="1">Uncharacterized protein</fullName>
    </submittedName>
</protein>
<gene>
    <name evidence="1" type="ORF">pdam_00012795</name>
</gene>
<proteinExistence type="predicted"/>
<dbReference type="Proteomes" id="UP000275408">
    <property type="component" value="Unassembled WGS sequence"/>
</dbReference>
<dbReference type="EMBL" id="RCHS01003501">
    <property type="protein sequence ID" value="RMX41352.1"/>
    <property type="molecule type" value="Genomic_DNA"/>
</dbReference>
<dbReference type="AlphaFoldDB" id="A0A3M6TIV1"/>
<accession>A0A3M6TIV1</accession>